<dbReference type="EC" id="2.7.13.3" evidence="3"/>
<evidence type="ECO:0000256" key="11">
    <source>
        <dbReference type="ARBA" id="ARBA00022989"/>
    </source>
</evidence>
<dbReference type="EMBL" id="BMFV01000001">
    <property type="protein sequence ID" value="GGH73134.1"/>
    <property type="molecule type" value="Genomic_DNA"/>
</dbReference>
<dbReference type="AlphaFoldDB" id="A0A8J3EIR5"/>
<proteinExistence type="predicted"/>
<dbReference type="InterPro" id="IPR003594">
    <property type="entry name" value="HATPase_dom"/>
</dbReference>
<dbReference type="Gene3D" id="6.10.340.10">
    <property type="match status" value="1"/>
</dbReference>
<dbReference type="Pfam" id="PF00672">
    <property type="entry name" value="HAMP"/>
    <property type="match status" value="1"/>
</dbReference>
<dbReference type="FunFam" id="3.30.565.10:FF:000006">
    <property type="entry name" value="Sensor histidine kinase WalK"/>
    <property type="match status" value="1"/>
</dbReference>
<dbReference type="InterPro" id="IPR036890">
    <property type="entry name" value="HATPase_C_sf"/>
</dbReference>
<dbReference type="CDD" id="cd06225">
    <property type="entry name" value="HAMP"/>
    <property type="match status" value="1"/>
</dbReference>
<dbReference type="InterPro" id="IPR050398">
    <property type="entry name" value="HssS/ArlS-like"/>
</dbReference>
<keyword evidence="5" id="KW-0597">Phosphoprotein</keyword>
<evidence type="ECO:0000256" key="3">
    <source>
        <dbReference type="ARBA" id="ARBA00012438"/>
    </source>
</evidence>
<evidence type="ECO:0000256" key="4">
    <source>
        <dbReference type="ARBA" id="ARBA00022475"/>
    </source>
</evidence>
<dbReference type="InterPro" id="IPR003661">
    <property type="entry name" value="HisK_dim/P_dom"/>
</dbReference>
<dbReference type="CDD" id="cd00075">
    <property type="entry name" value="HATPase"/>
    <property type="match status" value="1"/>
</dbReference>
<evidence type="ECO:0000256" key="2">
    <source>
        <dbReference type="ARBA" id="ARBA00004651"/>
    </source>
</evidence>
<dbReference type="SUPFAM" id="SSF158472">
    <property type="entry name" value="HAMP domain-like"/>
    <property type="match status" value="1"/>
</dbReference>
<dbReference type="GO" id="GO:0005524">
    <property type="term" value="F:ATP binding"/>
    <property type="evidence" value="ECO:0007669"/>
    <property type="project" value="UniProtKB-KW"/>
</dbReference>
<dbReference type="Proteomes" id="UP000656813">
    <property type="component" value="Unassembled WGS sequence"/>
</dbReference>
<dbReference type="RefSeq" id="WP_188494797.1">
    <property type="nucleotide sequence ID" value="NZ_BMFV01000001.1"/>
</dbReference>
<dbReference type="PANTHER" id="PTHR45528">
    <property type="entry name" value="SENSOR HISTIDINE KINASE CPXA"/>
    <property type="match status" value="1"/>
</dbReference>
<keyword evidence="7 14" id="KW-0812">Transmembrane</keyword>
<dbReference type="GO" id="GO:0000155">
    <property type="term" value="F:phosphorelay sensor kinase activity"/>
    <property type="evidence" value="ECO:0007669"/>
    <property type="project" value="InterPro"/>
</dbReference>
<evidence type="ECO:0000256" key="1">
    <source>
        <dbReference type="ARBA" id="ARBA00000085"/>
    </source>
</evidence>
<keyword evidence="12" id="KW-0902">Two-component regulatory system</keyword>
<dbReference type="InterPro" id="IPR036097">
    <property type="entry name" value="HisK_dim/P_sf"/>
</dbReference>
<evidence type="ECO:0000256" key="5">
    <source>
        <dbReference type="ARBA" id="ARBA00022553"/>
    </source>
</evidence>
<dbReference type="SMART" id="SM00388">
    <property type="entry name" value="HisKA"/>
    <property type="match status" value="1"/>
</dbReference>
<keyword evidence="18" id="KW-1185">Reference proteome</keyword>
<dbReference type="InterPro" id="IPR004358">
    <property type="entry name" value="Sig_transdc_His_kin-like_C"/>
</dbReference>
<keyword evidence="4" id="KW-1003">Cell membrane</keyword>
<evidence type="ECO:0000259" key="15">
    <source>
        <dbReference type="PROSITE" id="PS50109"/>
    </source>
</evidence>
<reference evidence="17" key="1">
    <citation type="journal article" date="2014" name="Int. J. Syst. Evol. Microbiol.">
        <title>Complete genome sequence of Corynebacterium casei LMG S-19264T (=DSM 44701T), isolated from a smear-ripened cheese.</title>
        <authorList>
            <consortium name="US DOE Joint Genome Institute (JGI-PGF)"/>
            <person name="Walter F."/>
            <person name="Albersmeier A."/>
            <person name="Kalinowski J."/>
            <person name="Ruckert C."/>
        </authorList>
    </citation>
    <scope>NUCLEOTIDE SEQUENCE</scope>
    <source>
        <strain evidence="17">CGMCC 1.12777</strain>
    </source>
</reference>
<dbReference type="CDD" id="cd00082">
    <property type="entry name" value="HisKA"/>
    <property type="match status" value="1"/>
</dbReference>
<reference evidence="17" key="2">
    <citation type="submission" date="2020-09" db="EMBL/GenBank/DDBJ databases">
        <authorList>
            <person name="Sun Q."/>
            <person name="Zhou Y."/>
        </authorList>
    </citation>
    <scope>NUCLEOTIDE SEQUENCE</scope>
    <source>
        <strain evidence="17">CGMCC 1.12777</strain>
    </source>
</reference>
<dbReference type="PRINTS" id="PR00344">
    <property type="entry name" value="BCTRLSENSOR"/>
</dbReference>
<dbReference type="Pfam" id="PF02518">
    <property type="entry name" value="HATPase_c"/>
    <property type="match status" value="1"/>
</dbReference>
<evidence type="ECO:0000256" key="8">
    <source>
        <dbReference type="ARBA" id="ARBA00022741"/>
    </source>
</evidence>
<evidence type="ECO:0000313" key="18">
    <source>
        <dbReference type="Proteomes" id="UP000656813"/>
    </source>
</evidence>
<dbReference type="SUPFAM" id="SSF47384">
    <property type="entry name" value="Homodimeric domain of signal transducing histidine kinase"/>
    <property type="match status" value="1"/>
</dbReference>
<dbReference type="SUPFAM" id="SSF55874">
    <property type="entry name" value="ATPase domain of HSP90 chaperone/DNA topoisomerase II/histidine kinase"/>
    <property type="match status" value="1"/>
</dbReference>
<accession>A0A8J3EIR5</accession>
<evidence type="ECO:0000256" key="10">
    <source>
        <dbReference type="ARBA" id="ARBA00022840"/>
    </source>
</evidence>
<sequence>MRTLRIRKFTILSLFFILTLPWIFFVTAHLIETKTLHFGISDTQQKNVDRTLHLIEDHTKDWTDAVWQKQLRSQLQKMNIDATLLSPSDQKIFQTADNLALRSSEQFSVIQNGQVLGRVILYLPASNVIQMIAAFSGLLLAFFIVGFEMRRFILRPLEKMSQAAQDIADGDLDIQLPATRISEIAKVREGFEVMVKGLKEAFHKQRESEKERRFIIGAVAHDLRTPLFALRGYLEGLEQGIADSPEKRAKYLAVCKEKSAQLDRLVEDLFAFTKVEYLETKLNKNPVDLAKVLQRSLDSLEPLAREKHISFVRHVVKDCVVFGDAHLLERAISNLLDNAVRHTPYQGNIFVQCDHTTHKVTFTIRDTGPGFTSEDLQHVFEPLYRGEESRNRATGGAGLGLTFAHSIIGQHGGALEARNHPDGGAHLTGWIPSMVNALHD</sequence>
<keyword evidence="6" id="KW-0808">Transferase</keyword>
<dbReference type="InterPro" id="IPR005467">
    <property type="entry name" value="His_kinase_dom"/>
</dbReference>
<evidence type="ECO:0000256" key="13">
    <source>
        <dbReference type="ARBA" id="ARBA00023136"/>
    </source>
</evidence>
<evidence type="ECO:0000256" key="12">
    <source>
        <dbReference type="ARBA" id="ARBA00023012"/>
    </source>
</evidence>
<comment type="catalytic activity">
    <reaction evidence="1">
        <text>ATP + protein L-histidine = ADP + protein N-phospho-L-histidine.</text>
        <dbReference type="EC" id="2.7.13.3"/>
    </reaction>
</comment>
<dbReference type="SMART" id="SM00387">
    <property type="entry name" value="HATPase_c"/>
    <property type="match status" value="1"/>
</dbReference>
<evidence type="ECO:0000256" key="14">
    <source>
        <dbReference type="SAM" id="Phobius"/>
    </source>
</evidence>
<keyword evidence="9" id="KW-0418">Kinase</keyword>
<gene>
    <name evidence="17" type="ORF">GCM10007096_00050</name>
</gene>
<dbReference type="PROSITE" id="PS50109">
    <property type="entry name" value="HIS_KIN"/>
    <property type="match status" value="1"/>
</dbReference>
<comment type="subcellular location">
    <subcellularLocation>
        <location evidence="2">Cell membrane</location>
        <topology evidence="2">Multi-pass membrane protein</topology>
    </subcellularLocation>
</comment>
<dbReference type="InterPro" id="IPR003660">
    <property type="entry name" value="HAMP_dom"/>
</dbReference>
<dbReference type="SMART" id="SM00304">
    <property type="entry name" value="HAMP"/>
    <property type="match status" value="1"/>
</dbReference>
<keyword evidence="8" id="KW-0547">Nucleotide-binding</keyword>
<evidence type="ECO:0000256" key="7">
    <source>
        <dbReference type="ARBA" id="ARBA00022692"/>
    </source>
</evidence>
<evidence type="ECO:0000256" key="9">
    <source>
        <dbReference type="ARBA" id="ARBA00022777"/>
    </source>
</evidence>
<evidence type="ECO:0000259" key="16">
    <source>
        <dbReference type="PROSITE" id="PS50885"/>
    </source>
</evidence>
<evidence type="ECO:0000313" key="17">
    <source>
        <dbReference type="EMBL" id="GGH73134.1"/>
    </source>
</evidence>
<name>A0A8J3EIR5_9BACL</name>
<keyword evidence="13 14" id="KW-0472">Membrane</keyword>
<evidence type="ECO:0000256" key="6">
    <source>
        <dbReference type="ARBA" id="ARBA00022679"/>
    </source>
</evidence>
<organism evidence="17 18">
    <name type="scientific">Pullulanibacillus pueri</name>
    <dbReference type="NCBI Taxonomy" id="1437324"/>
    <lineage>
        <taxon>Bacteria</taxon>
        <taxon>Bacillati</taxon>
        <taxon>Bacillota</taxon>
        <taxon>Bacilli</taxon>
        <taxon>Bacillales</taxon>
        <taxon>Sporolactobacillaceae</taxon>
        <taxon>Pullulanibacillus</taxon>
    </lineage>
</organism>
<dbReference type="Gene3D" id="3.30.565.10">
    <property type="entry name" value="Histidine kinase-like ATPase, C-terminal domain"/>
    <property type="match status" value="1"/>
</dbReference>
<feature type="domain" description="HAMP" evidence="16">
    <location>
        <begin position="151"/>
        <end position="203"/>
    </location>
</feature>
<dbReference type="PROSITE" id="PS50885">
    <property type="entry name" value="HAMP"/>
    <property type="match status" value="1"/>
</dbReference>
<dbReference type="GO" id="GO:0005886">
    <property type="term" value="C:plasma membrane"/>
    <property type="evidence" value="ECO:0007669"/>
    <property type="project" value="UniProtKB-SubCell"/>
</dbReference>
<dbReference type="PANTHER" id="PTHR45528:SF8">
    <property type="entry name" value="HISTIDINE KINASE"/>
    <property type="match status" value="1"/>
</dbReference>
<keyword evidence="10" id="KW-0067">ATP-binding</keyword>
<feature type="transmembrane region" description="Helical" evidence="14">
    <location>
        <begin position="12"/>
        <end position="31"/>
    </location>
</feature>
<dbReference type="Gene3D" id="1.10.287.130">
    <property type="match status" value="1"/>
</dbReference>
<comment type="caution">
    <text evidence="17">The sequence shown here is derived from an EMBL/GenBank/DDBJ whole genome shotgun (WGS) entry which is preliminary data.</text>
</comment>
<protein>
    <recommendedName>
        <fullName evidence="3">histidine kinase</fullName>
        <ecNumber evidence="3">2.7.13.3</ecNumber>
    </recommendedName>
</protein>
<feature type="domain" description="Histidine kinase" evidence="15">
    <location>
        <begin position="218"/>
        <end position="435"/>
    </location>
</feature>
<keyword evidence="11 14" id="KW-1133">Transmembrane helix</keyword>
<feature type="transmembrane region" description="Helical" evidence="14">
    <location>
        <begin position="128"/>
        <end position="147"/>
    </location>
</feature>
<dbReference type="Pfam" id="PF00512">
    <property type="entry name" value="HisKA"/>
    <property type="match status" value="1"/>
</dbReference>